<evidence type="ECO:0000313" key="2">
    <source>
        <dbReference type="Proteomes" id="UP000324222"/>
    </source>
</evidence>
<sequence>MVVVEEVVVIRRREEGHCGEIKEREFFSYFSVASLQLRYFILVEVVEV</sequence>
<organism evidence="1 2">
    <name type="scientific">Portunus trituberculatus</name>
    <name type="common">Swimming crab</name>
    <name type="synonym">Neptunus trituberculatus</name>
    <dbReference type="NCBI Taxonomy" id="210409"/>
    <lineage>
        <taxon>Eukaryota</taxon>
        <taxon>Metazoa</taxon>
        <taxon>Ecdysozoa</taxon>
        <taxon>Arthropoda</taxon>
        <taxon>Crustacea</taxon>
        <taxon>Multicrustacea</taxon>
        <taxon>Malacostraca</taxon>
        <taxon>Eumalacostraca</taxon>
        <taxon>Eucarida</taxon>
        <taxon>Decapoda</taxon>
        <taxon>Pleocyemata</taxon>
        <taxon>Brachyura</taxon>
        <taxon>Eubrachyura</taxon>
        <taxon>Portunoidea</taxon>
        <taxon>Portunidae</taxon>
        <taxon>Portuninae</taxon>
        <taxon>Portunus</taxon>
    </lineage>
</organism>
<evidence type="ECO:0000313" key="1">
    <source>
        <dbReference type="EMBL" id="MPC91479.1"/>
    </source>
</evidence>
<proteinExistence type="predicted"/>
<name>A0A5B7J9I3_PORTR</name>
<comment type="caution">
    <text evidence="1">The sequence shown here is derived from an EMBL/GenBank/DDBJ whole genome shotgun (WGS) entry which is preliminary data.</text>
</comment>
<keyword evidence="2" id="KW-1185">Reference proteome</keyword>
<accession>A0A5B7J9I3</accession>
<reference evidence="1 2" key="1">
    <citation type="submission" date="2019-05" db="EMBL/GenBank/DDBJ databases">
        <title>Another draft genome of Portunus trituberculatus and its Hox gene families provides insights of decapod evolution.</title>
        <authorList>
            <person name="Jeong J.-H."/>
            <person name="Song I."/>
            <person name="Kim S."/>
            <person name="Choi T."/>
            <person name="Kim D."/>
            <person name="Ryu S."/>
            <person name="Kim W."/>
        </authorList>
    </citation>
    <scope>NUCLEOTIDE SEQUENCE [LARGE SCALE GENOMIC DNA]</scope>
    <source>
        <tissue evidence="1">Muscle</tissue>
    </source>
</reference>
<gene>
    <name evidence="1" type="ORF">E2C01_086519</name>
</gene>
<dbReference type="EMBL" id="VSRR010087929">
    <property type="protein sequence ID" value="MPC91479.1"/>
    <property type="molecule type" value="Genomic_DNA"/>
</dbReference>
<dbReference type="Proteomes" id="UP000324222">
    <property type="component" value="Unassembled WGS sequence"/>
</dbReference>
<protein>
    <submittedName>
        <fullName evidence="1">Uncharacterized protein</fullName>
    </submittedName>
</protein>
<dbReference type="AlphaFoldDB" id="A0A5B7J9I3"/>